<comment type="caution">
    <text evidence="2">The sequence shown here is derived from an EMBL/GenBank/DDBJ whole genome shotgun (WGS) entry which is preliminary data.</text>
</comment>
<keyword evidence="1" id="KW-0732">Signal</keyword>
<evidence type="ECO:0008006" key="4">
    <source>
        <dbReference type="Google" id="ProtNLM"/>
    </source>
</evidence>
<dbReference type="EMBL" id="AZBU02000001">
    <property type="protein sequence ID" value="TMS37104.1"/>
    <property type="molecule type" value="Genomic_DNA"/>
</dbReference>
<sequence length="359" mass="40580">MMTLVAALVPAVTLSVVVDKLDALEAGTRDELLPGRPGLDLAHEVDVEARLAGFGAAEELDVVFGFVTAQIAFAVSHRQRLTGGRRHLRLLQQLLHVVSLAEAFQQHVCLPLELKQQHIHLVHDAVDLGHQRVSLKDLLIALLELVLLLHDDIAGLVADLRLLVVRNVAIFEIHGITSRNLKRLLHAKHNHFNHKRRTHHKKALESHGETVHDVHDRTTTAEIAAERLQRHKSERNKRFGAVVKSEIAGAPTGERLGDHHRKLEFHSRQAEFKRRKRRKFGSVFCRGRRWKATSLLQFPSLRSLHILPLVLLYSKGDSIANSQYTSSAPQSPAIFWRGRNLKNRAFCDRVLRTYIPTTT</sequence>
<name>A0A4U8UVS7_STECR</name>
<reference evidence="2 3" key="1">
    <citation type="journal article" date="2015" name="Genome Biol.">
        <title>Comparative genomics of Steinernema reveals deeply conserved gene regulatory networks.</title>
        <authorList>
            <person name="Dillman A.R."/>
            <person name="Macchietto M."/>
            <person name="Porter C.F."/>
            <person name="Rogers A."/>
            <person name="Williams B."/>
            <person name="Antoshechkin I."/>
            <person name="Lee M.M."/>
            <person name="Goodwin Z."/>
            <person name="Lu X."/>
            <person name="Lewis E.E."/>
            <person name="Goodrich-Blair H."/>
            <person name="Stock S.P."/>
            <person name="Adams B.J."/>
            <person name="Sternberg P.W."/>
            <person name="Mortazavi A."/>
        </authorList>
    </citation>
    <scope>NUCLEOTIDE SEQUENCE [LARGE SCALE GENOMIC DNA]</scope>
    <source>
        <strain evidence="2 3">ALL</strain>
    </source>
</reference>
<dbReference type="Proteomes" id="UP000298663">
    <property type="component" value="Unassembled WGS sequence"/>
</dbReference>
<feature type="chain" id="PRO_5020947527" description="Secreted protein" evidence="1">
    <location>
        <begin position="24"/>
        <end position="359"/>
    </location>
</feature>
<proteinExistence type="predicted"/>
<evidence type="ECO:0000256" key="1">
    <source>
        <dbReference type="SAM" id="SignalP"/>
    </source>
</evidence>
<evidence type="ECO:0000313" key="2">
    <source>
        <dbReference type="EMBL" id="TMS37104.1"/>
    </source>
</evidence>
<keyword evidence="3" id="KW-1185">Reference proteome</keyword>
<gene>
    <name evidence="2" type="ORF">L596_004106</name>
</gene>
<reference evidence="2 3" key="2">
    <citation type="journal article" date="2019" name="G3 (Bethesda)">
        <title>Hybrid Assembly of the Genome of the Entomopathogenic Nematode Steinernema carpocapsae Identifies the X-Chromosome.</title>
        <authorList>
            <person name="Serra L."/>
            <person name="Macchietto M."/>
            <person name="Macias-Munoz A."/>
            <person name="McGill C.J."/>
            <person name="Rodriguez I.M."/>
            <person name="Rodriguez B."/>
            <person name="Murad R."/>
            <person name="Mortazavi A."/>
        </authorList>
    </citation>
    <scope>NUCLEOTIDE SEQUENCE [LARGE SCALE GENOMIC DNA]</scope>
    <source>
        <strain evidence="2 3">ALL</strain>
    </source>
</reference>
<evidence type="ECO:0000313" key="3">
    <source>
        <dbReference type="Proteomes" id="UP000298663"/>
    </source>
</evidence>
<accession>A0A4U8UVS7</accession>
<protein>
    <recommendedName>
        <fullName evidence="4">Secreted protein</fullName>
    </recommendedName>
</protein>
<feature type="signal peptide" evidence="1">
    <location>
        <begin position="1"/>
        <end position="23"/>
    </location>
</feature>
<organism evidence="2 3">
    <name type="scientific">Steinernema carpocapsae</name>
    <name type="common">Entomopathogenic nematode</name>
    <dbReference type="NCBI Taxonomy" id="34508"/>
    <lineage>
        <taxon>Eukaryota</taxon>
        <taxon>Metazoa</taxon>
        <taxon>Ecdysozoa</taxon>
        <taxon>Nematoda</taxon>
        <taxon>Chromadorea</taxon>
        <taxon>Rhabditida</taxon>
        <taxon>Tylenchina</taxon>
        <taxon>Panagrolaimomorpha</taxon>
        <taxon>Strongyloidoidea</taxon>
        <taxon>Steinernematidae</taxon>
        <taxon>Steinernema</taxon>
    </lineage>
</organism>
<dbReference type="AlphaFoldDB" id="A0A4U8UVS7"/>